<dbReference type="Gene3D" id="3.30.420.280">
    <property type="match status" value="1"/>
</dbReference>
<gene>
    <name evidence="1" type="ORF">MM415B01320_0010</name>
</gene>
<sequence length="410" mass="46329">MVCDNTGKTRQKRVLYAAPTAEQVGKFWFEVVTTLSPGIDAGAFKKDETEHIIEVPGTEIRIRAKTAWNANTMRGDWGDVVILEEYQLWNEDAWQDVVQPMLLDTDGIAIFIYTPPSLKSEGVSKAKDPRHASKLFKRALEDTTGRWATFHATSYDNPTLSKAALEELTTSGDMSADSYRREIMAEDDEIEDSWLVYGKFDESLCKIKRFTIPADWPVYAGHDFGQANPAALFVAQVRLPLPPNVPPYLRYGDYVAFSEYVPGAGYSAQQHIDKYRDILGKNDDGSPRLKLSRAVGGNVTTEEETRQLYRQMGWFIEAPSITRVNLQVDRALAIIEQNQFFVFEDLHHLLMQLASCMWVLDEDNIPTNKIKDEARQHCLSCLRYLATILSPKYIPTGDKAGGYINGVRVD</sequence>
<reference evidence="1" key="1">
    <citation type="submission" date="2020-03" db="EMBL/GenBank/DDBJ databases">
        <title>The deep terrestrial virosphere.</title>
        <authorList>
            <person name="Holmfeldt K."/>
            <person name="Nilsson E."/>
            <person name="Simone D."/>
            <person name="Lopez-Fernandez M."/>
            <person name="Wu X."/>
            <person name="de Brujin I."/>
            <person name="Lundin D."/>
            <person name="Andersson A."/>
            <person name="Bertilsson S."/>
            <person name="Dopson M."/>
        </authorList>
    </citation>
    <scope>NUCLEOTIDE SEQUENCE</scope>
    <source>
        <strain evidence="1">MM415B01320</strain>
    </source>
</reference>
<accession>A0A6M3INZ7</accession>
<dbReference type="InterPro" id="IPR027417">
    <property type="entry name" value="P-loop_NTPase"/>
</dbReference>
<dbReference type="EMBL" id="MT141362">
    <property type="protein sequence ID" value="QJA59259.1"/>
    <property type="molecule type" value="Genomic_DNA"/>
</dbReference>
<evidence type="ECO:0000313" key="1">
    <source>
        <dbReference type="EMBL" id="QJA59259.1"/>
    </source>
</evidence>
<dbReference type="AlphaFoldDB" id="A0A6M3INZ7"/>
<name>A0A6M3INZ7_9ZZZZ</name>
<organism evidence="1">
    <name type="scientific">viral metagenome</name>
    <dbReference type="NCBI Taxonomy" id="1070528"/>
    <lineage>
        <taxon>unclassified sequences</taxon>
        <taxon>metagenomes</taxon>
        <taxon>organismal metagenomes</taxon>
    </lineage>
</organism>
<protein>
    <submittedName>
        <fullName evidence="1">Putative terminase</fullName>
    </submittedName>
</protein>
<proteinExistence type="predicted"/>
<dbReference type="Gene3D" id="3.40.50.300">
    <property type="entry name" value="P-loop containing nucleotide triphosphate hydrolases"/>
    <property type="match status" value="1"/>
</dbReference>